<dbReference type="GO" id="GO:0019622">
    <property type="term" value="P:3-(3-hydroxy)phenylpropionate catabolic process"/>
    <property type="evidence" value="ECO:0007669"/>
    <property type="project" value="TreeGrafter"/>
</dbReference>
<accession>A0A1C6UAX8</accession>
<dbReference type="Pfam" id="PF01494">
    <property type="entry name" value="FAD_binding_3"/>
    <property type="match status" value="1"/>
</dbReference>
<organism evidence="3 4">
    <name type="scientific">Micromonospora chersina</name>
    <dbReference type="NCBI Taxonomy" id="47854"/>
    <lineage>
        <taxon>Bacteria</taxon>
        <taxon>Bacillati</taxon>
        <taxon>Actinomycetota</taxon>
        <taxon>Actinomycetes</taxon>
        <taxon>Micromonosporales</taxon>
        <taxon>Micromonosporaceae</taxon>
        <taxon>Micromonospora</taxon>
    </lineage>
</organism>
<reference evidence="4" key="1">
    <citation type="submission" date="2016-06" db="EMBL/GenBank/DDBJ databases">
        <authorList>
            <person name="Varghese N."/>
            <person name="Submissions Spin"/>
        </authorList>
    </citation>
    <scope>NUCLEOTIDE SEQUENCE [LARGE SCALE GENOMIC DNA]</scope>
    <source>
        <strain evidence="4">DSM 44151</strain>
    </source>
</reference>
<dbReference type="EMBL" id="FMIB01000002">
    <property type="protein sequence ID" value="SCL51176.1"/>
    <property type="molecule type" value="Genomic_DNA"/>
</dbReference>
<dbReference type="Gene3D" id="3.50.50.60">
    <property type="entry name" value="FAD/NAD(P)-binding domain"/>
    <property type="match status" value="1"/>
</dbReference>
<evidence type="ECO:0000259" key="2">
    <source>
        <dbReference type="Pfam" id="PF01494"/>
    </source>
</evidence>
<proteinExistence type="predicted"/>
<dbReference type="Proteomes" id="UP000198605">
    <property type="component" value="Unassembled WGS sequence"/>
</dbReference>
<gene>
    <name evidence="3" type="ORF">GA0070603_1145</name>
</gene>
<protein>
    <submittedName>
        <fullName evidence="3">3-(3-hydroxy-phenyl)propionate hydroxylase</fullName>
    </submittedName>
</protein>
<dbReference type="InterPro" id="IPR050631">
    <property type="entry name" value="PheA/TfdB_FAD_monoxygenase"/>
</dbReference>
<dbReference type="GO" id="GO:0071949">
    <property type="term" value="F:FAD binding"/>
    <property type="evidence" value="ECO:0007669"/>
    <property type="project" value="InterPro"/>
</dbReference>
<keyword evidence="1" id="KW-0560">Oxidoreductase</keyword>
<keyword evidence="4" id="KW-1185">Reference proteome</keyword>
<evidence type="ECO:0000256" key="1">
    <source>
        <dbReference type="ARBA" id="ARBA00023002"/>
    </source>
</evidence>
<evidence type="ECO:0000313" key="3">
    <source>
        <dbReference type="EMBL" id="SCL51176.1"/>
    </source>
</evidence>
<dbReference type="NCBIfam" id="NF004829">
    <property type="entry name" value="PRK06183.1-3"/>
    <property type="match status" value="1"/>
</dbReference>
<dbReference type="RefSeq" id="WP_091308178.1">
    <property type="nucleotide sequence ID" value="NZ_FMIB01000002.1"/>
</dbReference>
<dbReference type="GeneID" id="43277811"/>
<feature type="domain" description="FAD-binding" evidence="2">
    <location>
        <begin position="4"/>
        <end position="346"/>
    </location>
</feature>
<evidence type="ECO:0000313" key="4">
    <source>
        <dbReference type="Proteomes" id="UP000198605"/>
    </source>
</evidence>
<dbReference type="GO" id="GO:0008688">
    <property type="term" value="F:3-(3-hydroxyphenyl)propionate hydroxylase activity"/>
    <property type="evidence" value="ECO:0007669"/>
    <property type="project" value="TreeGrafter"/>
</dbReference>
<dbReference type="PANTHER" id="PTHR43476">
    <property type="entry name" value="3-(3-HYDROXY-PHENYL)PROPIONATE/3-HYDROXYCINNAMIC ACID HYDROXYLASE"/>
    <property type="match status" value="1"/>
</dbReference>
<dbReference type="SUPFAM" id="SSF51905">
    <property type="entry name" value="FAD/NAD(P)-binding domain"/>
    <property type="match status" value="1"/>
</dbReference>
<dbReference type="PANTHER" id="PTHR43476:SF3">
    <property type="entry name" value="FAD-BINDING MONOOXYGENASE"/>
    <property type="match status" value="1"/>
</dbReference>
<name>A0A1C6UAX8_9ACTN</name>
<dbReference type="InterPro" id="IPR036188">
    <property type="entry name" value="FAD/NAD-bd_sf"/>
</dbReference>
<dbReference type="OrthoDB" id="3647401at2"/>
<dbReference type="STRING" id="47854.GA0070603_1145"/>
<sequence length="505" mass="55842">MTAVPVVIVGAGPTGLTAATLLAQHGVECLVLERWESIYPQPRAVALDDEVHRILARLGLRDEFAAISRPHLGLRLLDRDMRVLAEFRRDVAQGRHGYPQGSMFDQPELETILRRNLQRYAAVTLRGGVEVTGLTQDAQGVRVDVTDTTTGERDSIRAGYVLGCDGANSLARASIGATMHDLGFTQRWLVVDVATEADLDQWEGVHQLSDPARAGTYMRIGKTRYRWEFQLIPGETADDYRDMARLHPLISRWTGDIPVAELEVIRVAEYTFRAQLADRWRDRRVFLLGDAAHLTPPFIGQGMCAGLRDAMNLAWKLAGVLHRILPETVLDTYEIERKQHARAMIKLAKFIGTAMTAGGELGSVIRRAVAPRLHLVPGLTDLATDSRTPPLHRSDLVVRPRLRRGLAGWLCPNAIVDGDRRLDDVAAGRFAIVTSLEPTAALRADIERRGAVLIRVRPGSELHRWLVAGAARAAVVRPDGTVLRADRRLLPRTIEAVPRTATRAA</sequence>
<dbReference type="Gene3D" id="3.30.9.10">
    <property type="entry name" value="D-Amino Acid Oxidase, subunit A, domain 2"/>
    <property type="match status" value="1"/>
</dbReference>
<dbReference type="PRINTS" id="PR00420">
    <property type="entry name" value="RNGMNOXGNASE"/>
</dbReference>
<dbReference type="AlphaFoldDB" id="A0A1C6UAX8"/>
<dbReference type="InterPro" id="IPR002938">
    <property type="entry name" value="FAD-bd"/>
</dbReference>